<feature type="coiled-coil region" evidence="1">
    <location>
        <begin position="180"/>
        <end position="207"/>
    </location>
</feature>
<feature type="compositionally biased region" description="Basic and acidic residues" evidence="2">
    <location>
        <begin position="126"/>
        <end position="137"/>
    </location>
</feature>
<sequence>QLWDKLDGQWRNVRRLRADVAEKREVVRGMGRKKDEIDNAFMQIIRPHLTSSQRVAGIPTDVMAKRFVDMQRIRDDYYSNQSVLETLEARLDSEEDVLKTLESQLYSLLYDKVGPRHKGPLSGRFELNEGHDSRSDGEGENDDDDDDEEDDDAASRYSRYSLLGISAERQDDIHPLYSSLLDAIADREDAKEHLDELRNHRMEITRSLEMKIHRLRNNQGNLMSEEELTRLKISLTKVPADSNTFRAQYGVPVGSADLQFLQAFEHQETKVKAELERASAKVERLRDLCIQRGVMRKNAPYSEEYTIFRGTNRALAQQDGNMAIDDEYAASRVYDLTHPKFPVLLSNPSHVLDLMSPMQALERAMKLPKDSPTTVHRRQECMKELGISNLMLKFEGKPDYINQWLIHRLRTCPMEAELMLCVAEERLERSKITSNLRKWQEEVLYFWRRDEAANLSPNDFHGPMTPRDELDVDDESEIWGFNSVAALSTRAKSDVVNLNLDHGAPPRSPPRRYARSLS</sequence>
<evidence type="ECO:0000256" key="1">
    <source>
        <dbReference type="SAM" id="Coils"/>
    </source>
</evidence>
<reference evidence="3" key="2">
    <citation type="submission" date="2023-05" db="EMBL/GenBank/DDBJ databases">
        <authorList>
            <consortium name="Lawrence Berkeley National Laboratory"/>
            <person name="Steindorff A."/>
            <person name="Hensen N."/>
            <person name="Bonometti L."/>
            <person name="Westerberg I."/>
            <person name="Brannstrom I.O."/>
            <person name="Guillou S."/>
            <person name="Cros-Aarteil S."/>
            <person name="Calhoun S."/>
            <person name="Haridas S."/>
            <person name="Kuo A."/>
            <person name="Mondo S."/>
            <person name="Pangilinan J."/>
            <person name="Riley R."/>
            <person name="Labutti K."/>
            <person name="Andreopoulos B."/>
            <person name="Lipzen A."/>
            <person name="Chen C."/>
            <person name="Yanf M."/>
            <person name="Daum C."/>
            <person name="Ng V."/>
            <person name="Clum A."/>
            <person name="Ohm R."/>
            <person name="Martin F."/>
            <person name="Silar P."/>
            <person name="Natvig D."/>
            <person name="Lalanne C."/>
            <person name="Gautier V."/>
            <person name="Ament-Velasquez S.L."/>
            <person name="Kruys A."/>
            <person name="Hutchinson M.I."/>
            <person name="Powell A.J."/>
            <person name="Barry K."/>
            <person name="Miller A.N."/>
            <person name="Grigoriev I.V."/>
            <person name="Debuchy R."/>
            <person name="Gladieux P."/>
            <person name="Thoren M.H."/>
            <person name="Johannesson H."/>
        </authorList>
    </citation>
    <scope>NUCLEOTIDE SEQUENCE</scope>
    <source>
        <strain evidence="3">PSN293</strain>
    </source>
</reference>
<feature type="compositionally biased region" description="Basic residues" evidence="2">
    <location>
        <begin position="509"/>
        <end position="518"/>
    </location>
</feature>
<feature type="non-terminal residue" evidence="3">
    <location>
        <position position="1"/>
    </location>
</feature>
<organism evidence="3 4">
    <name type="scientific">Rhypophila decipiens</name>
    <dbReference type="NCBI Taxonomy" id="261697"/>
    <lineage>
        <taxon>Eukaryota</taxon>
        <taxon>Fungi</taxon>
        <taxon>Dikarya</taxon>
        <taxon>Ascomycota</taxon>
        <taxon>Pezizomycotina</taxon>
        <taxon>Sordariomycetes</taxon>
        <taxon>Sordariomycetidae</taxon>
        <taxon>Sordariales</taxon>
        <taxon>Naviculisporaceae</taxon>
        <taxon>Rhypophila</taxon>
    </lineage>
</organism>
<gene>
    <name evidence="3" type="ORF">QBC37DRAFT_280641</name>
</gene>
<evidence type="ECO:0000256" key="2">
    <source>
        <dbReference type="SAM" id="MobiDB-lite"/>
    </source>
</evidence>
<keyword evidence="1" id="KW-0175">Coiled coil</keyword>
<keyword evidence="4" id="KW-1185">Reference proteome</keyword>
<evidence type="ECO:0000313" key="4">
    <source>
        <dbReference type="Proteomes" id="UP001301769"/>
    </source>
</evidence>
<reference evidence="3" key="1">
    <citation type="journal article" date="2023" name="Mol. Phylogenet. Evol.">
        <title>Genome-scale phylogeny and comparative genomics of the fungal order Sordariales.</title>
        <authorList>
            <person name="Hensen N."/>
            <person name="Bonometti L."/>
            <person name="Westerberg I."/>
            <person name="Brannstrom I.O."/>
            <person name="Guillou S."/>
            <person name="Cros-Aarteil S."/>
            <person name="Calhoun S."/>
            <person name="Haridas S."/>
            <person name="Kuo A."/>
            <person name="Mondo S."/>
            <person name="Pangilinan J."/>
            <person name="Riley R."/>
            <person name="LaButti K."/>
            <person name="Andreopoulos B."/>
            <person name="Lipzen A."/>
            <person name="Chen C."/>
            <person name="Yan M."/>
            <person name="Daum C."/>
            <person name="Ng V."/>
            <person name="Clum A."/>
            <person name="Steindorff A."/>
            <person name="Ohm R.A."/>
            <person name="Martin F."/>
            <person name="Silar P."/>
            <person name="Natvig D.O."/>
            <person name="Lalanne C."/>
            <person name="Gautier V."/>
            <person name="Ament-Velasquez S.L."/>
            <person name="Kruys A."/>
            <person name="Hutchinson M.I."/>
            <person name="Powell A.J."/>
            <person name="Barry K."/>
            <person name="Miller A.N."/>
            <person name="Grigoriev I.V."/>
            <person name="Debuchy R."/>
            <person name="Gladieux P."/>
            <person name="Hiltunen Thoren M."/>
            <person name="Johannesson H."/>
        </authorList>
    </citation>
    <scope>NUCLEOTIDE SEQUENCE</scope>
    <source>
        <strain evidence="3">PSN293</strain>
    </source>
</reference>
<dbReference type="EMBL" id="MU858074">
    <property type="protein sequence ID" value="KAK4215938.1"/>
    <property type="molecule type" value="Genomic_DNA"/>
</dbReference>
<name>A0AAN6YCD2_9PEZI</name>
<dbReference type="AlphaFoldDB" id="A0AAN6YCD2"/>
<accession>A0AAN6YCD2</accession>
<comment type="caution">
    <text evidence="3">The sequence shown here is derived from an EMBL/GenBank/DDBJ whole genome shotgun (WGS) entry which is preliminary data.</text>
</comment>
<feature type="region of interest" description="Disordered" evidence="2">
    <location>
        <begin position="120"/>
        <end position="155"/>
    </location>
</feature>
<feature type="coiled-coil region" evidence="1">
    <location>
        <begin position="261"/>
        <end position="288"/>
    </location>
</feature>
<feature type="region of interest" description="Disordered" evidence="2">
    <location>
        <begin position="498"/>
        <end position="518"/>
    </location>
</feature>
<feature type="compositionally biased region" description="Acidic residues" evidence="2">
    <location>
        <begin position="138"/>
        <end position="152"/>
    </location>
</feature>
<proteinExistence type="predicted"/>
<dbReference type="Proteomes" id="UP001301769">
    <property type="component" value="Unassembled WGS sequence"/>
</dbReference>
<evidence type="ECO:0000313" key="3">
    <source>
        <dbReference type="EMBL" id="KAK4215938.1"/>
    </source>
</evidence>
<protein>
    <submittedName>
        <fullName evidence="3">Uncharacterized protein</fullName>
    </submittedName>
</protein>